<dbReference type="InterPro" id="IPR017853">
    <property type="entry name" value="GH"/>
</dbReference>
<dbReference type="Proteomes" id="UP000054477">
    <property type="component" value="Unassembled WGS sequence"/>
</dbReference>
<dbReference type="InterPro" id="IPR050386">
    <property type="entry name" value="Glycosyl_hydrolase_5"/>
</dbReference>
<feature type="domain" description="Glycoside hydrolase family 5" evidence="5">
    <location>
        <begin position="37"/>
        <end position="308"/>
    </location>
</feature>
<dbReference type="STRING" id="1095629.A0A0C9XQC8"/>
<gene>
    <name evidence="6" type="ORF">K443DRAFT_461758</name>
</gene>
<dbReference type="EMBL" id="KN838576">
    <property type="protein sequence ID" value="KIK03829.1"/>
    <property type="molecule type" value="Genomic_DNA"/>
</dbReference>
<accession>A0A0C9XQC8</accession>
<reference evidence="6 7" key="1">
    <citation type="submission" date="2014-04" db="EMBL/GenBank/DDBJ databases">
        <authorList>
            <consortium name="DOE Joint Genome Institute"/>
            <person name="Kuo A."/>
            <person name="Kohler A."/>
            <person name="Nagy L.G."/>
            <person name="Floudas D."/>
            <person name="Copeland A."/>
            <person name="Barry K.W."/>
            <person name="Cichocki N."/>
            <person name="Veneault-Fourrey C."/>
            <person name="LaButti K."/>
            <person name="Lindquist E.A."/>
            <person name="Lipzen A."/>
            <person name="Lundell T."/>
            <person name="Morin E."/>
            <person name="Murat C."/>
            <person name="Sun H."/>
            <person name="Tunlid A."/>
            <person name="Henrissat B."/>
            <person name="Grigoriev I.V."/>
            <person name="Hibbett D.S."/>
            <person name="Martin F."/>
            <person name="Nordberg H.P."/>
            <person name="Cantor M.N."/>
            <person name="Hua S.X."/>
        </authorList>
    </citation>
    <scope>NUCLEOTIDE SEQUENCE [LARGE SCALE GENOMIC DNA]</scope>
    <source>
        <strain evidence="6 7">LaAM-08-1</strain>
    </source>
</reference>
<keyword evidence="7" id="KW-1185">Reference proteome</keyword>
<dbReference type="HOGENOM" id="CLU_004624_8_1_1"/>
<dbReference type="GO" id="GO:0046557">
    <property type="term" value="F:glucan endo-1,6-beta-glucosidase activity"/>
    <property type="evidence" value="ECO:0007669"/>
    <property type="project" value="TreeGrafter"/>
</dbReference>
<dbReference type="GO" id="GO:0005576">
    <property type="term" value="C:extracellular region"/>
    <property type="evidence" value="ECO:0007669"/>
    <property type="project" value="TreeGrafter"/>
</dbReference>
<name>A0A0C9XQC8_9AGAR</name>
<dbReference type="PANTHER" id="PTHR31297:SF43">
    <property type="entry name" value="GLUCAN 1,3-BETA-GLUCOSIDASE 3"/>
    <property type="match status" value="1"/>
</dbReference>
<evidence type="ECO:0000256" key="1">
    <source>
        <dbReference type="ARBA" id="ARBA00005641"/>
    </source>
</evidence>
<evidence type="ECO:0000256" key="2">
    <source>
        <dbReference type="ARBA" id="ARBA00022801"/>
    </source>
</evidence>
<evidence type="ECO:0000259" key="5">
    <source>
        <dbReference type="Pfam" id="PF00150"/>
    </source>
</evidence>
<dbReference type="PANTHER" id="PTHR31297">
    <property type="entry name" value="GLUCAN ENDO-1,6-BETA-GLUCOSIDASE B"/>
    <property type="match status" value="1"/>
</dbReference>
<dbReference type="Gene3D" id="3.20.20.80">
    <property type="entry name" value="Glycosidases"/>
    <property type="match status" value="1"/>
</dbReference>
<keyword evidence="3 4" id="KW-0326">Glycosidase</keyword>
<keyword evidence="2 4" id="KW-0378">Hydrolase</keyword>
<evidence type="ECO:0000313" key="7">
    <source>
        <dbReference type="Proteomes" id="UP000054477"/>
    </source>
</evidence>
<evidence type="ECO:0000256" key="4">
    <source>
        <dbReference type="RuleBase" id="RU361153"/>
    </source>
</evidence>
<comment type="similarity">
    <text evidence="1 4">Belongs to the glycosyl hydrolase 5 (cellulase A) family.</text>
</comment>
<reference evidence="7" key="2">
    <citation type="submission" date="2015-01" db="EMBL/GenBank/DDBJ databases">
        <title>Evolutionary Origins and Diversification of the Mycorrhizal Mutualists.</title>
        <authorList>
            <consortium name="DOE Joint Genome Institute"/>
            <consortium name="Mycorrhizal Genomics Consortium"/>
            <person name="Kohler A."/>
            <person name="Kuo A."/>
            <person name="Nagy L.G."/>
            <person name="Floudas D."/>
            <person name="Copeland A."/>
            <person name="Barry K.W."/>
            <person name="Cichocki N."/>
            <person name="Veneault-Fourrey C."/>
            <person name="LaButti K."/>
            <person name="Lindquist E.A."/>
            <person name="Lipzen A."/>
            <person name="Lundell T."/>
            <person name="Morin E."/>
            <person name="Murat C."/>
            <person name="Riley R."/>
            <person name="Ohm R."/>
            <person name="Sun H."/>
            <person name="Tunlid A."/>
            <person name="Henrissat B."/>
            <person name="Grigoriev I.V."/>
            <person name="Hibbett D.S."/>
            <person name="Martin F."/>
        </authorList>
    </citation>
    <scope>NUCLEOTIDE SEQUENCE [LARGE SCALE GENOMIC DNA]</scope>
    <source>
        <strain evidence="7">LaAM-08-1</strain>
    </source>
</reference>
<dbReference type="AlphaFoldDB" id="A0A0C9XQC8"/>
<proteinExistence type="inferred from homology"/>
<evidence type="ECO:0000256" key="3">
    <source>
        <dbReference type="ARBA" id="ARBA00023295"/>
    </source>
</evidence>
<evidence type="ECO:0000313" key="6">
    <source>
        <dbReference type="EMBL" id="KIK03829.1"/>
    </source>
</evidence>
<dbReference type="InterPro" id="IPR001547">
    <property type="entry name" value="Glyco_hydro_5"/>
</dbReference>
<dbReference type="SUPFAM" id="SSF51445">
    <property type="entry name" value="(Trans)glycosidases"/>
    <property type="match status" value="1"/>
</dbReference>
<organism evidence="6 7">
    <name type="scientific">Laccaria amethystina LaAM-08-1</name>
    <dbReference type="NCBI Taxonomy" id="1095629"/>
    <lineage>
        <taxon>Eukaryota</taxon>
        <taxon>Fungi</taxon>
        <taxon>Dikarya</taxon>
        <taxon>Basidiomycota</taxon>
        <taxon>Agaricomycotina</taxon>
        <taxon>Agaricomycetes</taxon>
        <taxon>Agaricomycetidae</taxon>
        <taxon>Agaricales</taxon>
        <taxon>Agaricineae</taxon>
        <taxon>Hydnangiaceae</taxon>
        <taxon>Laccaria</taxon>
    </lineage>
</organism>
<dbReference type="OrthoDB" id="1887033at2759"/>
<dbReference type="GO" id="GO:0009251">
    <property type="term" value="P:glucan catabolic process"/>
    <property type="evidence" value="ECO:0007669"/>
    <property type="project" value="TreeGrafter"/>
</dbReference>
<dbReference type="Pfam" id="PF00150">
    <property type="entry name" value="Cellulase"/>
    <property type="match status" value="1"/>
</dbReference>
<sequence>MTPSVFDCAAGKKLSEVDIATGWGSTTSARAVLERHWDTFITVSDFEYLASIGINTVRLPIGYWSLGPGFLAGTPFANVADVYQNSWSRVIRAINWAGRYGIGVLIDLHGAPGSQNGEPHSGVSDHQINLFNAPENMDKTINILTFISRTFADVNNVVGLELLNEPQYNSVLEDFYTRAIDAIRSTSSASDLLPIYVHDGFDLERFSAFVSKRSDFVIQDHHSYFVFTPSDMEEPASQHTNDVTHGIASSLASVSSGQRCNLVVHEWSCALTNQSLAGESNKDQARKGFCSAQMKVYQGTTAGWAFWCKSHIFLKKVQMVVLTLSSVHERRVRS</sequence>
<dbReference type="GO" id="GO:0009986">
    <property type="term" value="C:cell surface"/>
    <property type="evidence" value="ECO:0007669"/>
    <property type="project" value="TreeGrafter"/>
</dbReference>
<protein>
    <submittedName>
        <fullName evidence="6">Glycoside hydrolase family 5 protein</fullName>
    </submittedName>
</protein>